<dbReference type="AlphaFoldDB" id="A0A7E4UTY4"/>
<dbReference type="InterPro" id="IPR037238">
    <property type="entry name" value="YbiA-like_sf"/>
</dbReference>
<dbReference type="Proteomes" id="UP000492821">
    <property type="component" value="Unassembled WGS sequence"/>
</dbReference>
<dbReference type="Pfam" id="PF08719">
    <property type="entry name" value="NADAR"/>
    <property type="match status" value="1"/>
</dbReference>
<evidence type="ECO:0000313" key="3">
    <source>
        <dbReference type="WBParaSite" id="Pan_g12775.t1"/>
    </source>
</evidence>
<keyword evidence="2" id="KW-1185">Reference proteome</keyword>
<evidence type="ECO:0000259" key="1">
    <source>
        <dbReference type="Pfam" id="PF08719"/>
    </source>
</evidence>
<sequence>MQTFAGFTRFQTLAATKDYPKPPTALAHDGSALTLFFTNKYIFSNHYHCKILIDGAFFICTEQYYMYQKARYFGDLDIAHLILAAKDPKEMKRLGRQVNGFEKSSWDTVSVQVMKTALFHKFVQNDTLRRELFKTVGTTLVEASPMDNYWGVGLSIDNDAIRDPAQWRGQNLLGHLLTTLREHLMIRPEYADEVKEVTAELKAAA</sequence>
<dbReference type="CDD" id="cd15457">
    <property type="entry name" value="NADAR"/>
    <property type="match status" value="1"/>
</dbReference>
<dbReference type="SUPFAM" id="SSF143990">
    <property type="entry name" value="YbiA-like"/>
    <property type="match status" value="1"/>
</dbReference>
<feature type="domain" description="NADAR" evidence="1">
    <location>
        <begin position="39"/>
        <end position="184"/>
    </location>
</feature>
<dbReference type="NCBIfam" id="TIGR02464">
    <property type="entry name" value="ribofla_fusion"/>
    <property type="match status" value="1"/>
</dbReference>
<evidence type="ECO:0000313" key="2">
    <source>
        <dbReference type="Proteomes" id="UP000492821"/>
    </source>
</evidence>
<protein>
    <submittedName>
        <fullName evidence="3">NADAR domain-containing protein</fullName>
    </submittedName>
</protein>
<reference evidence="2" key="1">
    <citation type="journal article" date="2013" name="Genetics">
        <title>The draft genome and transcriptome of Panagrellus redivivus are shaped by the harsh demands of a free-living lifestyle.</title>
        <authorList>
            <person name="Srinivasan J."/>
            <person name="Dillman A.R."/>
            <person name="Macchietto M.G."/>
            <person name="Heikkinen L."/>
            <person name="Lakso M."/>
            <person name="Fracchia K.M."/>
            <person name="Antoshechkin I."/>
            <person name="Mortazavi A."/>
            <person name="Wong G."/>
            <person name="Sternberg P.W."/>
        </authorList>
    </citation>
    <scope>NUCLEOTIDE SEQUENCE [LARGE SCALE GENOMIC DNA]</scope>
    <source>
        <strain evidence="2">MT8872</strain>
    </source>
</reference>
<dbReference type="WBParaSite" id="Pan_g12775.t1">
    <property type="protein sequence ID" value="Pan_g12775.t1"/>
    <property type="gene ID" value="Pan_g12775"/>
</dbReference>
<dbReference type="Gene3D" id="1.10.357.40">
    <property type="entry name" value="YbiA-like"/>
    <property type="match status" value="1"/>
</dbReference>
<dbReference type="InterPro" id="IPR012816">
    <property type="entry name" value="NADAR"/>
</dbReference>
<name>A0A7E4UTY4_PANRE</name>
<organism evidence="2 3">
    <name type="scientific">Panagrellus redivivus</name>
    <name type="common">Microworm</name>
    <dbReference type="NCBI Taxonomy" id="6233"/>
    <lineage>
        <taxon>Eukaryota</taxon>
        <taxon>Metazoa</taxon>
        <taxon>Ecdysozoa</taxon>
        <taxon>Nematoda</taxon>
        <taxon>Chromadorea</taxon>
        <taxon>Rhabditida</taxon>
        <taxon>Tylenchina</taxon>
        <taxon>Panagrolaimomorpha</taxon>
        <taxon>Panagrolaimoidea</taxon>
        <taxon>Panagrolaimidae</taxon>
        <taxon>Panagrellus</taxon>
    </lineage>
</organism>
<accession>A0A7E4UTY4</accession>
<proteinExistence type="predicted"/>
<reference evidence="3" key="2">
    <citation type="submission" date="2020-10" db="UniProtKB">
        <authorList>
            <consortium name="WormBaseParasite"/>
        </authorList>
    </citation>
    <scope>IDENTIFICATION</scope>
</reference>